<dbReference type="SUPFAM" id="SSF55729">
    <property type="entry name" value="Acyl-CoA N-acyltransferases (Nat)"/>
    <property type="match status" value="1"/>
</dbReference>
<dbReference type="OrthoDB" id="4966223at2"/>
<protein>
    <recommendedName>
        <fullName evidence="1">N-acetyltransferase domain-containing protein</fullName>
    </recommendedName>
</protein>
<dbReference type="PROSITE" id="PS51186">
    <property type="entry name" value="GNAT"/>
    <property type="match status" value="1"/>
</dbReference>
<evidence type="ECO:0000313" key="3">
    <source>
        <dbReference type="Proteomes" id="UP000274122"/>
    </source>
</evidence>
<keyword evidence="3" id="KW-1185">Reference proteome</keyword>
<accession>A0A447UZ92</accession>
<dbReference type="EMBL" id="LR134201">
    <property type="protein sequence ID" value="VEB95962.1"/>
    <property type="molecule type" value="Genomic_DNA"/>
</dbReference>
<dbReference type="GO" id="GO:0016747">
    <property type="term" value="F:acyltransferase activity, transferring groups other than amino-acyl groups"/>
    <property type="evidence" value="ECO:0007669"/>
    <property type="project" value="InterPro"/>
</dbReference>
<feature type="domain" description="N-acetyltransferase" evidence="1">
    <location>
        <begin position="136"/>
        <end position="269"/>
    </location>
</feature>
<dbReference type="InterPro" id="IPR016181">
    <property type="entry name" value="Acyl_CoA_acyltransferase"/>
</dbReference>
<proteinExistence type="predicted"/>
<dbReference type="Gene3D" id="3.40.630.30">
    <property type="match status" value="1"/>
</dbReference>
<dbReference type="AlphaFoldDB" id="A0A447UZ92"/>
<dbReference type="Proteomes" id="UP000274122">
    <property type="component" value="Chromosome"/>
</dbReference>
<evidence type="ECO:0000313" key="2">
    <source>
        <dbReference type="EMBL" id="VEB95962.1"/>
    </source>
</evidence>
<evidence type="ECO:0000259" key="1">
    <source>
        <dbReference type="PROSITE" id="PS51186"/>
    </source>
</evidence>
<sequence length="269" mass="29826">MHNYQVDADALQSVKQLTTVWEMCVKDRGTGEVRDDQNLMILWADNPFPFWNALTNIEPSVDPEHLENTLSKSADYIRNHNHLGFLWFFEDLVEPSVRLNLPTIAQKAGLDLAFSGFGMAGDILPLEVEPSHPDLEFVRVTTEEQMVAYAEINCRAYGFPLEVIKPGFANSKFWTENTYAYLGLKDGVPVTTGAAVVADGCLFVILIATSPEHERKGYGNAITRKVLFEGGKDTGLRRATLHATAAGAPVYERIGLKKVAAINFYTASK</sequence>
<dbReference type="InterPro" id="IPR000182">
    <property type="entry name" value="GNAT_dom"/>
</dbReference>
<dbReference type="Pfam" id="PF00583">
    <property type="entry name" value="Acetyltransf_1"/>
    <property type="match status" value="1"/>
</dbReference>
<name>A0A447UZ92_9ENTR</name>
<reference evidence="2 3" key="1">
    <citation type="submission" date="2018-12" db="EMBL/GenBank/DDBJ databases">
        <authorList>
            <consortium name="Pathogen Informatics"/>
        </authorList>
    </citation>
    <scope>NUCLEOTIDE SEQUENCE [LARGE SCALE GENOMIC DNA]</scope>
    <source>
        <strain evidence="2 3">NCTC11466</strain>
    </source>
</reference>
<dbReference type="KEGG" id="clap:NCTC11466_01102"/>
<dbReference type="RefSeq" id="WP_126355342.1">
    <property type="nucleotide sequence ID" value="NZ_LR134201.1"/>
</dbReference>
<organism evidence="2 3">
    <name type="scientific">Cedecea lapagei</name>
    <dbReference type="NCBI Taxonomy" id="158823"/>
    <lineage>
        <taxon>Bacteria</taxon>
        <taxon>Pseudomonadati</taxon>
        <taxon>Pseudomonadota</taxon>
        <taxon>Gammaproteobacteria</taxon>
        <taxon>Enterobacterales</taxon>
        <taxon>Enterobacteriaceae</taxon>
        <taxon>Cedecea</taxon>
    </lineage>
</organism>
<gene>
    <name evidence="2" type="ORF">NCTC11466_01102</name>
</gene>